<dbReference type="Proteomes" id="UP000006469">
    <property type="component" value="Plasmid pHM500"/>
</dbReference>
<protein>
    <submittedName>
        <fullName evidence="2">Uncharacterized protein</fullName>
    </submittedName>
</protein>
<feature type="region of interest" description="Disordered" evidence="1">
    <location>
        <begin position="38"/>
        <end position="105"/>
    </location>
</feature>
<feature type="compositionally biased region" description="Basic and acidic residues" evidence="1">
    <location>
        <begin position="351"/>
        <end position="367"/>
    </location>
</feature>
<geneLocation type="plasmid" evidence="2 3">
    <name>pHM500</name>
</geneLocation>
<feature type="region of interest" description="Disordered" evidence="1">
    <location>
        <begin position="268"/>
        <end position="295"/>
    </location>
</feature>
<keyword evidence="2" id="KW-0614">Plasmid</keyword>
<feature type="region of interest" description="Disordered" evidence="1">
    <location>
        <begin position="125"/>
        <end position="227"/>
    </location>
</feature>
<dbReference type="KEGG" id="hme:HFX_6201"/>
<evidence type="ECO:0000313" key="2">
    <source>
        <dbReference type="EMBL" id="AFK21325.1"/>
    </source>
</evidence>
<organism evidence="2 3">
    <name type="scientific">Haloferax mediterranei (strain ATCC 33500 / DSM 1411 / JCM 8866 / NBRC 14739 / NCIMB 2177 / R-4)</name>
    <name type="common">Halobacterium mediterranei</name>
    <dbReference type="NCBI Taxonomy" id="523841"/>
    <lineage>
        <taxon>Archaea</taxon>
        <taxon>Methanobacteriati</taxon>
        <taxon>Methanobacteriota</taxon>
        <taxon>Stenosarchaea group</taxon>
        <taxon>Halobacteria</taxon>
        <taxon>Halobacteriales</taxon>
        <taxon>Haloferacaceae</taxon>
        <taxon>Haloferax</taxon>
    </lineage>
</organism>
<feature type="region of interest" description="Disordered" evidence="1">
    <location>
        <begin position="331"/>
        <end position="367"/>
    </location>
</feature>
<evidence type="ECO:0000313" key="3">
    <source>
        <dbReference type="Proteomes" id="UP000006469"/>
    </source>
</evidence>
<dbReference type="EMBL" id="CP001871">
    <property type="protein sequence ID" value="AFK21325.1"/>
    <property type="molecule type" value="Genomic_DNA"/>
</dbReference>
<sequence length="367" mass="40847">MRRAVDIVAEDVAVVHNVDEEDSDDWKQDAVCDLREENRLDRAVTESRKDDTDEQNRTPDGAELRRREVRLPAECTGGCVRAGQRSGRRAGEPCGEQSDAEKHLRVGSDERFDLFGHRAHVLDIRADGERRGGGHEDSDGDETADDDREDGVGARFVQFGRAGPPLLDASGVQKEVVADDGRPNETGDEELRPVRDARNEPAGERAEVGTDDDGVDEERNRHYRDETHERLLDEFVLASPKQRPSEEAHNWSPDVGAYSCETFETGRTTEDIPGLVGGGADTDCTHDENDTEHRHRGVVELATERFAEPIARNETESGAHFLEYDSRDYREGDCPDECVAEPRTSYTGCRDGPRSDERGGDHRTGPD</sequence>
<evidence type="ECO:0000256" key="1">
    <source>
        <dbReference type="SAM" id="MobiDB-lite"/>
    </source>
</evidence>
<feature type="compositionally biased region" description="Basic and acidic residues" evidence="1">
    <location>
        <begin position="283"/>
        <end position="293"/>
    </location>
</feature>
<feature type="compositionally biased region" description="Basic and acidic residues" evidence="1">
    <location>
        <begin position="38"/>
        <end position="71"/>
    </location>
</feature>
<reference evidence="2 3" key="1">
    <citation type="journal article" date="2012" name="J. Bacteriol.">
        <title>Complete genome sequence of the metabolically versatile halophilic archaeon Haloferax mediterranei, a poly(3-hydroxybutyrate-co-3-hydroxyvalerate) producer.</title>
        <authorList>
            <person name="Han J."/>
            <person name="Zhang F."/>
            <person name="Hou J."/>
            <person name="Liu X."/>
            <person name="Li M."/>
            <person name="Liu H."/>
            <person name="Cai L."/>
            <person name="Zhang B."/>
            <person name="Chen Y."/>
            <person name="Zhou J."/>
            <person name="Hu S."/>
            <person name="Xiang H."/>
        </authorList>
    </citation>
    <scope>NUCLEOTIDE SEQUENCE [LARGE SCALE GENOMIC DNA]</scope>
    <source>
        <strain evidence="3">ATCC 33500 / DSM 1411 / JCM 8866 / NBRC 14739 / NCIMB 2177 / R-4</strain>
        <plasmid evidence="3">pHM500</plasmid>
    </source>
</reference>
<dbReference type="AlphaFoldDB" id="I3RAR5"/>
<proteinExistence type="predicted"/>
<feature type="compositionally biased region" description="Basic and acidic residues" evidence="1">
    <location>
        <begin position="217"/>
        <end position="227"/>
    </location>
</feature>
<dbReference type="HOGENOM" id="CLU_753569_0_0_2"/>
<name>I3RAR5_HALMT</name>
<feature type="region of interest" description="Disordered" evidence="1">
    <location>
        <begin position="237"/>
        <end position="256"/>
    </location>
</feature>
<accession>I3RAR5</accession>
<gene>
    <name evidence="2" type="ordered locus">HFX_6201</name>
</gene>
<feature type="compositionally biased region" description="Basic and acidic residues" evidence="1">
    <location>
        <begin position="125"/>
        <end position="137"/>
    </location>
</feature>
<feature type="compositionally biased region" description="Acidic residues" evidence="1">
    <location>
        <begin position="138"/>
        <end position="149"/>
    </location>
</feature>
<feature type="compositionally biased region" description="Basic and acidic residues" evidence="1">
    <location>
        <begin position="176"/>
        <end position="208"/>
    </location>
</feature>